<dbReference type="EMBL" id="CM015727">
    <property type="protein sequence ID" value="KAF3701374.1"/>
    <property type="molecule type" value="Genomic_DNA"/>
</dbReference>
<reference evidence="2" key="2">
    <citation type="submission" date="2019-02" db="EMBL/GenBank/DDBJ databases">
        <title>Opniocepnalus argus Var Kimnra genome.</title>
        <authorList>
            <person name="Zhou C."/>
            <person name="Xiao S."/>
        </authorList>
    </citation>
    <scope>NUCLEOTIDE SEQUENCE [LARGE SCALE GENOMIC DNA]</scope>
</reference>
<evidence type="ECO:0000313" key="1">
    <source>
        <dbReference type="EMBL" id="KAF3701374.1"/>
    </source>
</evidence>
<name>A0A6G1QG09_CHAAH</name>
<gene>
    <name evidence="1" type="ORF">EXN66_Car017062</name>
</gene>
<reference evidence="1 2" key="1">
    <citation type="submission" date="2019-02" db="EMBL/GenBank/DDBJ databases">
        <title>Opniocepnalus argus genome.</title>
        <authorList>
            <person name="Zhou C."/>
            <person name="Xiao S."/>
        </authorList>
    </citation>
    <scope>NUCLEOTIDE SEQUENCE [LARGE SCALE GENOMIC DNA]</scope>
    <source>
        <strain evidence="1">OARG1902GOOAL</strain>
        <tissue evidence="1">Muscle</tissue>
    </source>
</reference>
<proteinExistence type="predicted"/>
<keyword evidence="2" id="KW-1185">Reference proteome</keyword>
<dbReference type="AlphaFoldDB" id="A0A6G1QG09"/>
<organism evidence="1 2">
    <name type="scientific">Channa argus</name>
    <name type="common">Northern snakehead</name>
    <name type="synonym">Ophicephalus argus</name>
    <dbReference type="NCBI Taxonomy" id="215402"/>
    <lineage>
        <taxon>Eukaryota</taxon>
        <taxon>Metazoa</taxon>
        <taxon>Chordata</taxon>
        <taxon>Craniata</taxon>
        <taxon>Vertebrata</taxon>
        <taxon>Euteleostomi</taxon>
        <taxon>Actinopterygii</taxon>
        <taxon>Neopterygii</taxon>
        <taxon>Teleostei</taxon>
        <taxon>Neoteleostei</taxon>
        <taxon>Acanthomorphata</taxon>
        <taxon>Anabantaria</taxon>
        <taxon>Anabantiformes</taxon>
        <taxon>Channoidei</taxon>
        <taxon>Channidae</taxon>
        <taxon>Channa</taxon>
    </lineage>
</organism>
<protein>
    <submittedName>
        <fullName evidence="1">Uncharacterized protein</fullName>
    </submittedName>
</protein>
<sequence length="227" mass="25522">MSCPSDVFIPDPVHPRLSQKNLNICLFFSATVCKPNYIACLTTVLNSFPFILADMLLSTCLTLFSTRSNLLALASSPLFHTLCCAEPHHSTWVSLIHIHVFCLAVTNLWLIPLLSRADLHLSRFSSTCSLLSLQITMSSANSSPRRFLSNLICQSVHHQSKREGAQWRSLMQTHLHLELLCHTYSTPPHGLTAPIHVLHHSNTLLCHSRLIHTIPQLLSQHPVIRFL</sequence>
<accession>A0A6G1QG09</accession>
<evidence type="ECO:0000313" key="2">
    <source>
        <dbReference type="Proteomes" id="UP000503349"/>
    </source>
</evidence>
<dbReference type="Proteomes" id="UP000503349">
    <property type="component" value="Chromosome 16"/>
</dbReference>